<comment type="subcellular location">
    <subcellularLocation>
        <location evidence="1">Nucleus</location>
    </subcellularLocation>
</comment>
<reference evidence="11" key="1">
    <citation type="submission" date="2020-07" db="EMBL/GenBank/DDBJ databases">
        <title>Genome sequence and genetic diversity analysis of an under-domesticated orphan crop, white fonio (Digitaria exilis).</title>
        <authorList>
            <person name="Bennetzen J.L."/>
            <person name="Chen S."/>
            <person name="Ma X."/>
            <person name="Wang X."/>
            <person name="Yssel A.E.J."/>
            <person name="Chaluvadi S.R."/>
            <person name="Johnson M."/>
            <person name="Gangashetty P."/>
            <person name="Hamidou F."/>
            <person name="Sanogo M.D."/>
            <person name="Zwaenepoel A."/>
            <person name="Wallace J."/>
            <person name="Van De Peer Y."/>
            <person name="Van Deynze A."/>
        </authorList>
    </citation>
    <scope>NUCLEOTIDE SEQUENCE</scope>
    <source>
        <tissue evidence="11">Leaves</tissue>
    </source>
</reference>
<proteinExistence type="predicted"/>
<sequence length="1116" mass="121022">MRPRPRPSRLCWVHATWMMSCLSSSQAYLQSSCSSYQLTEVRLVQRPTRFVVCYIYPATWTGTLATTYDDQPVLYRGWGHGPRARTLRVDRGPTMTAPTSRLSRGNWQGRTGCPGSSGRGFTWRLEHVENRMLTYRALRAMVAGDSPACRRCFLCPFARPSSGSTSPRPVDHRAFRARTGLARLERALPVGSVDASCTHDPAPAPRRTRIDCSSQSIVLVRDGMRFRPELATDYLHLVIVGYVGARSNVQKSSESLQPWQLATPIQDDGRETRTARASRKTGAEPGVKAKANRRACDVLLVPAGRPAGREFDGVGGGDVGYKQASEGASLAAPVPDGPGAPHDAGGGAQVHARARDAARRGGQPEKSVPVRPFQCEPAGLAWLSPFAGRLLDSRESQRGDRRLERHGARGAAVHGRTTATGVSCGYVGTFVWLTTRRDSSDVFPFVDPIPATTKRGCRDWFADVPCFRFKRGGGRHTHTEKRCRRFTGMPSNGGFQADHGACAGTRNLPRRAAPRCAVPSSSPGETTIIARLPARGPHQPAPLTHPGPSGCLLSLFPPPSQLHRERACCLFHLSPLSAPERKPTNGDHLSSHPRDPHALHHLTHPRLPCPEAARIPRLTPAARHPPGGKPVISRRHRVPSGLRTPVGCRLASPCLASPRPPALRRWLQGRVPTHPSSSPNPNPTGLAFAGYPVKRIQRRAAGRHVSDPVAPHPRRHVRRACRAVLGRRPTLPSPCCPFIPPSLASPHLPPPNSRHHHDFRARHLIPGAGGAPGVGMEVREMAMAAAAAAAAGGGVGGGKLPPPNPNLPYREDCWSDGETAALVGAWGSRYVELNRGNLRQKQWQEVADAVNSRRGASARRRPPRTDVQCKNRVDTLKKKYKAERARNAPSGWSFYHELDRLVAPTLSASASKRPLPSSLPPQFAVPLHPPAVRSHPSPSPSPPPPMALPLPNYHRRSPLPAAALIQKEAAAAAAPVSDSEDSDDAGVNNNHNSQRSPSHSVSSLSGDNKKRSRDEAGSGGDKGFVELARAIEAFAEMYERVESAKQKHALEMERQRIEFLKQLEVKRMENFVDAHVKLARAKRPKKNTAAAADGAGAMELVATVASLPFVSTSTFL</sequence>
<organism evidence="11 12">
    <name type="scientific">Digitaria exilis</name>
    <dbReference type="NCBI Taxonomy" id="1010633"/>
    <lineage>
        <taxon>Eukaryota</taxon>
        <taxon>Viridiplantae</taxon>
        <taxon>Streptophyta</taxon>
        <taxon>Embryophyta</taxon>
        <taxon>Tracheophyta</taxon>
        <taxon>Spermatophyta</taxon>
        <taxon>Magnoliopsida</taxon>
        <taxon>Liliopsida</taxon>
        <taxon>Poales</taxon>
        <taxon>Poaceae</taxon>
        <taxon>PACMAD clade</taxon>
        <taxon>Panicoideae</taxon>
        <taxon>Panicodae</taxon>
        <taxon>Paniceae</taxon>
        <taxon>Anthephorinae</taxon>
        <taxon>Digitaria</taxon>
    </lineage>
</organism>
<feature type="region of interest" description="Disordered" evidence="8">
    <location>
        <begin position="910"/>
        <end position="954"/>
    </location>
</feature>
<dbReference type="EMBL" id="JACEFO010001727">
    <property type="protein sequence ID" value="KAF8716218.1"/>
    <property type="molecule type" value="Genomic_DNA"/>
</dbReference>
<evidence type="ECO:0000256" key="9">
    <source>
        <dbReference type="SAM" id="SignalP"/>
    </source>
</evidence>
<feature type="coiled-coil region" evidence="7">
    <location>
        <begin position="1027"/>
        <end position="1058"/>
    </location>
</feature>
<dbReference type="PANTHER" id="PTHR31307">
    <property type="entry name" value="TRIHELIX TRANSCRIPTION FACTOR ASIL2"/>
    <property type="match status" value="1"/>
</dbReference>
<feature type="chain" id="PRO_5032807360" description="Myb/SANT-like DNA-binding domain-containing protein" evidence="9">
    <location>
        <begin position="28"/>
        <end position="1116"/>
    </location>
</feature>
<keyword evidence="5" id="KW-0804">Transcription</keyword>
<dbReference type="GO" id="GO:0000976">
    <property type="term" value="F:transcription cis-regulatory region binding"/>
    <property type="evidence" value="ECO:0007669"/>
    <property type="project" value="TreeGrafter"/>
</dbReference>
<dbReference type="Pfam" id="PF13837">
    <property type="entry name" value="Myb_DNA-bind_4"/>
    <property type="match status" value="1"/>
</dbReference>
<feature type="region of interest" description="Disordered" evidence="8">
    <location>
        <begin position="970"/>
        <end position="1021"/>
    </location>
</feature>
<dbReference type="Gene3D" id="1.10.10.60">
    <property type="entry name" value="Homeodomain-like"/>
    <property type="match status" value="1"/>
</dbReference>
<keyword evidence="6" id="KW-0539">Nucleus</keyword>
<gene>
    <name evidence="11" type="ORF">HU200_026498</name>
</gene>
<evidence type="ECO:0000256" key="7">
    <source>
        <dbReference type="SAM" id="Coils"/>
    </source>
</evidence>
<feature type="domain" description="Myb/SANT-like DNA-binding" evidence="10">
    <location>
        <begin position="812"/>
        <end position="901"/>
    </location>
</feature>
<feature type="compositionally biased region" description="Basic and acidic residues" evidence="8">
    <location>
        <begin position="353"/>
        <end position="363"/>
    </location>
</feature>
<evidence type="ECO:0000313" key="11">
    <source>
        <dbReference type="EMBL" id="KAF8716218.1"/>
    </source>
</evidence>
<dbReference type="InterPro" id="IPR044822">
    <property type="entry name" value="Myb_DNA-bind_4"/>
</dbReference>
<dbReference type="AlphaFoldDB" id="A0A835C907"/>
<evidence type="ECO:0000256" key="4">
    <source>
        <dbReference type="ARBA" id="ARBA00023125"/>
    </source>
</evidence>
<comment type="caution">
    <text evidence="11">The sequence shown here is derived from an EMBL/GenBank/DDBJ whole genome shotgun (WGS) entry which is preliminary data.</text>
</comment>
<protein>
    <recommendedName>
        <fullName evidence="10">Myb/SANT-like DNA-binding domain-containing protein</fullName>
    </recommendedName>
</protein>
<dbReference type="FunFam" id="1.10.10.60:FF:000104">
    <property type="entry name" value="trihelix transcription factor ASIL2"/>
    <property type="match status" value="1"/>
</dbReference>
<dbReference type="PROSITE" id="PS51257">
    <property type="entry name" value="PROKAR_LIPOPROTEIN"/>
    <property type="match status" value="1"/>
</dbReference>
<feature type="compositionally biased region" description="Polar residues" evidence="8">
    <location>
        <begin position="987"/>
        <end position="1006"/>
    </location>
</feature>
<accession>A0A835C907</accession>
<keyword evidence="4" id="KW-0238">DNA-binding</keyword>
<evidence type="ECO:0000256" key="3">
    <source>
        <dbReference type="ARBA" id="ARBA00023054"/>
    </source>
</evidence>
<dbReference type="PANTHER" id="PTHR31307:SF16">
    <property type="entry name" value="OS05G0560600 PROTEIN"/>
    <property type="match status" value="1"/>
</dbReference>
<evidence type="ECO:0000256" key="1">
    <source>
        <dbReference type="ARBA" id="ARBA00004123"/>
    </source>
</evidence>
<keyword evidence="9" id="KW-0732">Signal</keyword>
<feature type="compositionally biased region" description="Polar residues" evidence="8">
    <location>
        <begin position="96"/>
        <end position="109"/>
    </location>
</feature>
<dbReference type="OrthoDB" id="2019351at2759"/>
<feature type="region of interest" description="Disordered" evidence="8">
    <location>
        <begin position="86"/>
        <end position="113"/>
    </location>
</feature>
<dbReference type="Proteomes" id="UP000636709">
    <property type="component" value="Unassembled WGS sequence"/>
</dbReference>
<feature type="region of interest" description="Disordered" evidence="8">
    <location>
        <begin position="327"/>
        <end position="371"/>
    </location>
</feature>
<feature type="region of interest" description="Disordered" evidence="8">
    <location>
        <begin position="579"/>
        <end position="600"/>
    </location>
</feature>
<evidence type="ECO:0000259" key="10">
    <source>
        <dbReference type="Pfam" id="PF13837"/>
    </source>
</evidence>
<dbReference type="GO" id="GO:0005634">
    <property type="term" value="C:nucleus"/>
    <property type="evidence" value="ECO:0007669"/>
    <property type="project" value="UniProtKB-SubCell"/>
</dbReference>
<keyword evidence="12" id="KW-1185">Reference proteome</keyword>
<evidence type="ECO:0000256" key="8">
    <source>
        <dbReference type="SAM" id="MobiDB-lite"/>
    </source>
</evidence>
<feature type="region of interest" description="Disordered" evidence="8">
    <location>
        <begin position="261"/>
        <end position="288"/>
    </location>
</feature>
<feature type="compositionally biased region" description="Basic and acidic residues" evidence="8">
    <location>
        <begin position="1007"/>
        <end position="1016"/>
    </location>
</feature>
<feature type="compositionally biased region" description="Low complexity" evidence="8">
    <location>
        <begin position="331"/>
        <end position="343"/>
    </location>
</feature>
<dbReference type="InterPro" id="IPR044823">
    <property type="entry name" value="ASIL1/2-like"/>
</dbReference>
<feature type="signal peptide" evidence="9">
    <location>
        <begin position="1"/>
        <end position="27"/>
    </location>
</feature>
<evidence type="ECO:0000313" key="12">
    <source>
        <dbReference type="Proteomes" id="UP000636709"/>
    </source>
</evidence>
<feature type="compositionally biased region" description="Basic and acidic residues" evidence="8">
    <location>
        <begin position="579"/>
        <end position="598"/>
    </location>
</feature>
<name>A0A835C907_9POAL</name>
<evidence type="ECO:0000256" key="5">
    <source>
        <dbReference type="ARBA" id="ARBA00023163"/>
    </source>
</evidence>
<evidence type="ECO:0000256" key="6">
    <source>
        <dbReference type="ARBA" id="ARBA00023242"/>
    </source>
</evidence>
<keyword evidence="2" id="KW-0805">Transcription regulation</keyword>
<feature type="compositionally biased region" description="Pro residues" evidence="8">
    <location>
        <begin position="937"/>
        <end position="948"/>
    </location>
</feature>
<keyword evidence="3 7" id="KW-0175">Coiled coil</keyword>
<evidence type="ECO:0000256" key="2">
    <source>
        <dbReference type="ARBA" id="ARBA00023015"/>
    </source>
</evidence>